<dbReference type="Proteomes" id="UP000799750">
    <property type="component" value="Unassembled WGS sequence"/>
</dbReference>
<keyword evidence="1" id="KW-0732">Signal</keyword>
<gene>
    <name evidence="2" type="ORF">BU16DRAFT_27069</name>
</gene>
<name>A0A6A6RF50_9PEZI</name>
<proteinExistence type="predicted"/>
<feature type="chain" id="PRO_5025597651" description="Secreted protein" evidence="1">
    <location>
        <begin position="31"/>
        <end position="68"/>
    </location>
</feature>
<evidence type="ECO:0008006" key="4">
    <source>
        <dbReference type="Google" id="ProtNLM"/>
    </source>
</evidence>
<feature type="signal peptide" evidence="1">
    <location>
        <begin position="1"/>
        <end position="30"/>
    </location>
</feature>
<reference evidence="2" key="1">
    <citation type="journal article" date="2020" name="Stud. Mycol.">
        <title>101 Dothideomycetes genomes: a test case for predicting lifestyles and emergence of pathogens.</title>
        <authorList>
            <person name="Haridas S."/>
            <person name="Albert R."/>
            <person name="Binder M."/>
            <person name="Bloem J."/>
            <person name="Labutti K."/>
            <person name="Salamov A."/>
            <person name="Andreopoulos B."/>
            <person name="Baker S."/>
            <person name="Barry K."/>
            <person name="Bills G."/>
            <person name="Bluhm B."/>
            <person name="Cannon C."/>
            <person name="Castanera R."/>
            <person name="Culley D."/>
            <person name="Daum C."/>
            <person name="Ezra D."/>
            <person name="Gonzalez J."/>
            <person name="Henrissat B."/>
            <person name="Kuo A."/>
            <person name="Liang C."/>
            <person name="Lipzen A."/>
            <person name="Lutzoni F."/>
            <person name="Magnuson J."/>
            <person name="Mondo S."/>
            <person name="Nolan M."/>
            <person name="Ohm R."/>
            <person name="Pangilinan J."/>
            <person name="Park H.-J."/>
            <person name="Ramirez L."/>
            <person name="Alfaro M."/>
            <person name="Sun H."/>
            <person name="Tritt A."/>
            <person name="Yoshinaga Y."/>
            <person name="Zwiers L.-H."/>
            <person name="Turgeon B."/>
            <person name="Goodwin S."/>
            <person name="Spatafora J."/>
            <person name="Crous P."/>
            <person name="Grigoriev I."/>
        </authorList>
    </citation>
    <scope>NUCLEOTIDE SEQUENCE</scope>
    <source>
        <strain evidence="2">CBS 269.34</strain>
    </source>
</reference>
<protein>
    <recommendedName>
        <fullName evidence="4">Secreted protein</fullName>
    </recommendedName>
</protein>
<keyword evidence="3" id="KW-1185">Reference proteome</keyword>
<evidence type="ECO:0000313" key="3">
    <source>
        <dbReference type="Proteomes" id="UP000799750"/>
    </source>
</evidence>
<evidence type="ECO:0000313" key="2">
    <source>
        <dbReference type="EMBL" id="KAF2503036.1"/>
    </source>
</evidence>
<accession>A0A6A6RF50</accession>
<dbReference type="AlphaFoldDB" id="A0A6A6RF50"/>
<evidence type="ECO:0000256" key="1">
    <source>
        <dbReference type="SAM" id="SignalP"/>
    </source>
</evidence>
<organism evidence="2 3">
    <name type="scientific">Lophium mytilinum</name>
    <dbReference type="NCBI Taxonomy" id="390894"/>
    <lineage>
        <taxon>Eukaryota</taxon>
        <taxon>Fungi</taxon>
        <taxon>Dikarya</taxon>
        <taxon>Ascomycota</taxon>
        <taxon>Pezizomycotina</taxon>
        <taxon>Dothideomycetes</taxon>
        <taxon>Pleosporomycetidae</taxon>
        <taxon>Mytilinidiales</taxon>
        <taxon>Mytilinidiaceae</taxon>
        <taxon>Lophium</taxon>
    </lineage>
</organism>
<dbReference type="EMBL" id="MU004181">
    <property type="protein sequence ID" value="KAF2503036.1"/>
    <property type="molecule type" value="Genomic_DNA"/>
</dbReference>
<sequence>MRGSKSLLPTSIATFAASLLYSLLLQVACGSSGLRQTVSFGLTFTGPTTPARKNLLAAGNFTTFSSQA</sequence>